<dbReference type="InterPro" id="IPR023006">
    <property type="entry name" value="YchJ-like"/>
</dbReference>
<dbReference type="PANTHER" id="PTHR33747">
    <property type="entry name" value="UPF0225 PROTEIN SCO1677"/>
    <property type="match status" value="1"/>
</dbReference>
<dbReference type="AlphaFoldDB" id="A0A387BX91"/>
<gene>
    <name evidence="5" type="ORF">D7I44_05100</name>
</gene>
<feature type="domain" description="YchJ-like middle NTF2-like" evidence="4">
    <location>
        <begin position="82"/>
        <end position="176"/>
    </location>
</feature>
<comment type="similarity">
    <text evidence="1 2">Belongs to the UPF0225 family.</text>
</comment>
<dbReference type="Proteomes" id="UP000275069">
    <property type="component" value="Chromosome"/>
</dbReference>
<organism evidence="5 6">
    <name type="scientific">Gryllotalpicola protaetiae</name>
    <dbReference type="NCBI Taxonomy" id="2419771"/>
    <lineage>
        <taxon>Bacteria</taxon>
        <taxon>Bacillati</taxon>
        <taxon>Actinomycetota</taxon>
        <taxon>Actinomycetes</taxon>
        <taxon>Micrococcales</taxon>
        <taxon>Microbacteriaceae</taxon>
        <taxon>Gryllotalpicola</taxon>
    </lineage>
</organism>
<dbReference type="HAMAP" id="MF_00612">
    <property type="entry name" value="UPF0225"/>
    <property type="match status" value="1"/>
</dbReference>
<reference evidence="5 6" key="1">
    <citation type="submission" date="2018-09" db="EMBL/GenBank/DDBJ databases">
        <title>Genome sequencing of strain 2DFW10M-5.</title>
        <authorList>
            <person name="Heo J."/>
            <person name="Kim S.-J."/>
            <person name="Kwon S.-W."/>
        </authorList>
    </citation>
    <scope>NUCLEOTIDE SEQUENCE [LARGE SCALE GENOMIC DNA]</scope>
    <source>
        <strain evidence="5 6">2DFW10M-5</strain>
    </source>
</reference>
<dbReference type="OrthoDB" id="21421at2"/>
<dbReference type="EMBL" id="CP032624">
    <property type="protein sequence ID" value="AYG02961.1"/>
    <property type="molecule type" value="Genomic_DNA"/>
</dbReference>
<evidence type="ECO:0000256" key="3">
    <source>
        <dbReference type="SAM" id="MobiDB-lite"/>
    </source>
</evidence>
<proteinExistence type="inferred from homology"/>
<evidence type="ECO:0000313" key="6">
    <source>
        <dbReference type="Proteomes" id="UP000275069"/>
    </source>
</evidence>
<dbReference type="InterPro" id="IPR004027">
    <property type="entry name" value="SEC_C_motif"/>
</dbReference>
<dbReference type="SUPFAM" id="SSF54427">
    <property type="entry name" value="NTF2-like"/>
    <property type="match status" value="1"/>
</dbReference>
<dbReference type="PANTHER" id="PTHR33747:SF1">
    <property type="entry name" value="ADENYLATE CYCLASE-ASSOCIATED CAP C-TERMINAL DOMAIN-CONTAINING PROTEIN"/>
    <property type="match status" value="1"/>
</dbReference>
<accession>A0A387BX91</accession>
<dbReference type="Pfam" id="PF02810">
    <property type="entry name" value="SEC-C"/>
    <property type="match status" value="1"/>
</dbReference>
<dbReference type="InterPro" id="IPR032710">
    <property type="entry name" value="NTF2-like_dom_sf"/>
</dbReference>
<protein>
    <recommendedName>
        <fullName evidence="2">UPF0225 protein D7I44_05100</fullName>
    </recommendedName>
</protein>
<evidence type="ECO:0000256" key="1">
    <source>
        <dbReference type="ARBA" id="ARBA00010839"/>
    </source>
</evidence>
<dbReference type="InterPro" id="IPR048469">
    <property type="entry name" value="YchJ-like_M"/>
</dbReference>
<feature type="compositionally biased region" description="Basic residues" evidence="3">
    <location>
        <begin position="1"/>
        <end position="17"/>
    </location>
</feature>
<evidence type="ECO:0000313" key="5">
    <source>
        <dbReference type="EMBL" id="AYG02961.1"/>
    </source>
</evidence>
<feature type="region of interest" description="Disordered" evidence="3">
    <location>
        <begin position="1"/>
        <end position="38"/>
    </location>
</feature>
<evidence type="ECO:0000256" key="2">
    <source>
        <dbReference type="HAMAP-Rule" id="MF_00612"/>
    </source>
</evidence>
<dbReference type="Gene3D" id="3.10.450.50">
    <property type="match status" value="1"/>
</dbReference>
<dbReference type="Pfam" id="PF17775">
    <property type="entry name" value="YchJ_M-like"/>
    <property type="match status" value="1"/>
</dbReference>
<dbReference type="KEGG" id="gry:D7I44_05100"/>
<keyword evidence="6" id="KW-1185">Reference proteome</keyword>
<evidence type="ECO:0000259" key="4">
    <source>
        <dbReference type="Pfam" id="PF17775"/>
    </source>
</evidence>
<name>A0A387BX91_9MICO</name>
<sequence>MRPRPSPRRLRQPRRRPSSTGSDVTSFRTPRARTSRGAFSIAPRRSRMGDVTDAGTRCPCGSGLSYGECCGPIHVGARRAATAEQLMRSRYCAFALGDTAYVLSSWHPSTRPTSLDTEPDVVWRRLDVLRSAGGGPFDTTGTVEFRARWRQGDDRGVLHERSRFERAAGAWLYVDGELLPD</sequence>